<dbReference type="EMBL" id="JANPWB010000002">
    <property type="protein sequence ID" value="KAJ1211270.1"/>
    <property type="molecule type" value="Genomic_DNA"/>
</dbReference>
<keyword evidence="3" id="KW-1185">Reference proteome</keyword>
<feature type="compositionally biased region" description="Polar residues" evidence="1">
    <location>
        <begin position="51"/>
        <end position="63"/>
    </location>
</feature>
<evidence type="ECO:0000256" key="1">
    <source>
        <dbReference type="SAM" id="MobiDB-lite"/>
    </source>
</evidence>
<organism evidence="2 3">
    <name type="scientific">Pleurodeles waltl</name>
    <name type="common">Iberian ribbed newt</name>
    <dbReference type="NCBI Taxonomy" id="8319"/>
    <lineage>
        <taxon>Eukaryota</taxon>
        <taxon>Metazoa</taxon>
        <taxon>Chordata</taxon>
        <taxon>Craniata</taxon>
        <taxon>Vertebrata</taxon>
        <taxon>Euteleostomi</taxon>
        <taxon>Amphibia</taxon>
        <taxon>Batrachia</taxon>
        <taxon>Caudata</taxon>
        <taxon>Salamandroidea</taxon>
        <taxon>Salamandridae</taxon>
        <taxon>Pleurodelinae</taxon>
        <taxon>Pleurodeles</taxon>
    </lineage>
</organism>
<evidence type="ECO:0000313" key="3">
    <source>
        <dbReference type="Proteomes" id="UP001066276"/>
    </source>
</evidence>
<evidence type="ECO:0000313" key="2">
    <source>
        <dbReference type="EMBL" id="KAJ1211270.1"/>
    </source>
</evidence>
<protein>
    <submittedName>
        <fullName evidence="2">Uncharacterized protein</fullName>
    </submittedName>
</protein>
<accession>A0AAV7WEK3</accession>
<dbReference type="AlphaFoldDB" id="A0AAV7WEK3"/>
<proteinExistence type="predicted"/>
<name>A0AAV7WEK3_PLEWA</name>
<feature type="compositionally biased region" description="Low complexity" evidence="1">
    <location>
        <begin position="99"/>
        <end position="112"/>
    </location>
</feature>
<gene>
    <name evidence="2" type="ORF">NDU88_006631</name>
</gene>
<feature type="region of interest" description="Disordered" evidence="1">
    <location>
        <begin position="51"/>
        <end position="112"/>
    </location>
</feature>
<comment type="caution">
    <text evidence="2">The sequence shown here is derived from an EMBL/GenBank/DDBJ whole genome shotgun (WGS) entry which is preliminary data.</text>
</comment>
<reference evidence="2" key="1">
    <citation type="journal article" date="2022" name="bioRxiv">
        <title>Sequencing and chromosome-scale assembly of the giantPleurodeles waltlgenome.</title>
        <authorList>
            <person name="Brown T."/>
            <person name="Elewa A."/>
            <person name="Iarovenko S."/>
            <person name="Subramanian E."/>
            <person name="Araus A.J."/>
            <person name="Petzold A."/>
            <person name="Susuki M."/>
            <person name="Suzuki K.-i.T."/>
            <person name="Hayashi T."/>
            <person name="Toyoda A."/>
            <person name="Oliveira C."/>
            <person name="Osipova E."/>
            <person name="Leigh N.D."/>
            <person name="Simon A."/>
            <person name="Yun M.H."/>
        </authorList>
    </citation>
    <scope>NUCLEOTIDE SEQUENCE</scope>
    <source>
        <strain evidence="2">20211129_DDA</strain>
        <tissue evidence="2">Liver</tissue>
    </source>
</reference>
<sequence length="112" mass="12526">MQEKQWLQEEHHQEIKKELQALNFTMVSITGLLGDMANIMRDYTSHQWALSTSQSTDQPSTFAAASGEEALAQDPQTTSTSLPAEGEPPRKRSLRPRQTPATLAKTKTTTRK</sequence>
<dbReference type="Proteomes" id="UP001066276">
    <property type="component" value="Chromosome 1_2"/>
</dbReference>